<feature type="domain" description="Transposase InsH N-terminal" evidence="1">
    <location>
        <begin position="22"/>
        <end position="109"/>
    </location>
</feature>
<proteinExistence type="predicted"/>
<feature type="non-terminal residue" evidence="2">
    <location>
        <position position="114"/>
    </location>
</feature>
<reference evidence="2" key="1">
    <citation type="journal article" date="2014" name="Front. Microbiol.">
        <title>High frequency of phylogenetically diverse reductive dehalogenase-homologous genes in deep subseafloor sedimentary metagenomes.</title>
        <authorList>
            <person name="Kawai M."/>
            <person name="Futagami T."/>
            <person name="Toyoda A."/>
            <person name="Takaki Y."/>
            <person name="Nishi S."/>
            <person name="Hori S."/>
            <person name="Arai W."/>
            <person name="Tsubouchi T."/>
            <person name="Morono Y."/>
            <person name="Uchiyama I."/>
            <person name="Ito T."/>
            <person name="Fujiyama A."/>
            <person name="Inagaki F."/>
            <person name="Takami H."/>
        </authorList>
    </citation>
    <scope>NUCLEOTIDE SEQUENCE</scope>
    <source>
        <strain evidence="2">Expedition CK06-06</strain>
    </source>
</reference>
<evidence type="ECO:0000259" key="1">
    <source>
        <dbReference type="Pfam" id="PF05598"/>
    </source>
</evidence>
<comment type="caution">
    <text evidence="2">The sequence shown here is derived from an EMBL/GenBank/DDBJ whole genome shotgun (WGS) entry which is preliminary data.</text>
</comment>
<gene>
    <name evidence="2" type="ORF">S01H1_38468</name>
</gene>
<organism evidence="2">
    <name type="scientific">marine sediment metagenome</name>
    <dbReference type="NCBI Taxonomy" id="412755"/>
    <lineage>
        <taxon>unclassified sequences</taxon>
        <taxon>metagenomes</taxon>
        <taxon>ecological metagenomes</taxon>
    </lineage>
</organism>
<name>X0UYD5_9ZZZZ</name>
<accession>X0UYD5</accession>
<dbReference type="AlphaFoldDB" id="X0UYD5"/>
<evidence type="ECO:0000313" key="2">
    <source>
        <dbReference type="EMBL" id="GAG05313.1"/>
    </source>
</evidence>
<protein>
    <recommendedName>
        <fullName evidence="1">Transposase InsH N-terminal domain-containing protein</fullName>
    </recommendedName>
</protein>
<dbReference type="InterPro" id="IPR008490">
    <property type="entry name" value="Transposase_InsH_N"/>
</dbReference>
<sequence>MATIPQRQLFKWQEIEELGDLERLRLVFDHLPDEPLMEALERWRGHGRDDYPIRAVWNSVLAGIVFQHGSTEELRRELSRNGQLRWLCGFDLLKGLDAVPEPWAYTRFFRLLKQ</sequence>
<dbReference type="Pfam" id="PF05598">
    <property type="entry name" value="DUF772"/>
    <property type="match status" value="1"/>
</dbReference>
<dbReference type="EMBL" id="BARS01024217">
    <property type="protein sequence ID" value="GAG05313.1"/>
    <property type="molecule type" value="Genomic_DNA"/>
</dbReference>